<name>A0AAJ0C292_9PEZI</name>
<dbReference type="RefSeq" id="XP_060283976.1">
    <property type="nucleotide sequence ID" value="XM_060431238.1"/>
</dbReference>
<dbReference type="Proteomes" id="UP001244011">
    <property type="component" value="Unassembled WGS sequence"/>
</dbReference>
<sequence length="247" mass="27810">MSFRQLAASDISPMDREISLPFPGHNGRSTPVFRPYIVSCCPSPQPLYLDFVLFSVKSSSTSWLSKVPHLIPGPEMWVDDHGLVHTTDLRANEPAEDPGHEEVKLLCKHVMFRGILKINSHHTDNWKDKHADADWLAKAIWRRVSDERSRPKLGTAKRGSNRRRKVNCGSQILSLLISFPGVAFTFNEFLVAFKQLPVLFFIPFSLWLLKAATPSPTIQKTYTQPVSERSGPNLVTYHHPSSASILG</sequence>
<organism evidence="1 2">
    <name type="scientific">Phialemonium atrogriseum</name>
    <dbReference type="NCBI Taxonomy" id="1093897"/>
    <lineage>
        <taxon>Eukaryota</taxon>
        <taxon>Fungi</taxon>
        <taxon>Dikarya</taxon>
        <taxon>Ascomycota</taxon>
        <taxon>Pezizomycotina</taxon>
        <taxon>Sordariomycetes</taxon>
        <taxon>Sordariomycetidae</taxon>
        <taxon>Cephalothecales</taxon>
        <taxon>Cephalothecaceae</taxon>
        <taxon>Phialemonium</taxon>
    </lineage>
</organism>
<evidence type="ECO:0000313" key="1">
    <source>
        <dbReference type="EMBL" id="KAK1767763.1"/>
    </source>
</evidence>
<dbReference type="AlphaFoldDB" id="A0AAJ0C292"/>
<protein>
    <submittedName>
        <fullName evidence="1">Uncharacterized protein</fullName>
    </submittedName>
</protein>
<dbReference type="GeneID" id="85314425"/>
<accession>A0AAJ0C292</accession>
<reference evidence="1" key="1">
    <citation type="submission" date="2023-06" db="EMBL/GenBank/DDBJ databases">
        <title>Genome-scale phylogeny and comparative genomics of the fungal order Sordariales.</title>
        <authorList>
            <consortium name="Lawrence Berkeley National Laboratory"/>
            <person name="Hensen N."/>
            <person name="Bonometti L."/>
            <person name="Westerberg I."/>
            <person name="Brannstrom I.O."/>
            <person name="Guillou S."/>
            <person name="Cros-Aarteil S."/>
            <person name="Calhoun S."/>
            <person name="Haridas S."/>
            <person name="Kuo A."/>
            <person name="Mondo S."/>
            <person name="Pangilinan J."/>
            <person name="Riley R."/>
            <person name="Labutti K."/>
            <person name="Andreopoulos B."/>
            <person name="Lipzen A."/>
            <person name="Chen C."/>
            <person name="Yanf M."/>
            <person name="Daum C."/>
            <person name="Ng V."/>
            <person name="Clum A."/>
            <person name="Steindorff A."/>
            <person name="Ohm R."/>
            <person name="Martin F."/>
            <person name="Silar P."/>
            <person name="Natvig D."/>
            <person name="Lalanne C."/>
            <person name="Gautier V."/>
            <person name="Ament-Velasquez S.L."/>
            <person name="Kruys A."/>
            <person name="Hutchinson M.I."/>
            <person name="Powell A.J."/>
            <person name="Barry K."/>
            <person name="Miller A.N."/>
            <person name="Grigoriev I.V."/>
            <person name="Debuchy R."/>
            <person name="Gladieux P."/>
            <person name="Thoren M.H."/>
            <person name="Johannesson H."/>
        </authorList>
    </citation>
    <scope>NUCLEOTIDE SEQUENCE</scope>
    <source>
        <strain evidence="1">8032-3</strain>
    </source>
</reference>
<proteinExistence type="predicted"/>
<keyword evidence="2" id="KW-1185">Reference proteome</keyword>
<comment type="caution">
    <text evidence="1">The sequence shown here is derived from an EMBL/GenBank/DDBJ whole genome shotgun (WGS) entry which is preliminary data.</text>
</comment>
<dbReference type="EMBL" id="MU839007">
    <property type="protein sequence ID" value="KAK1767763.1"/>
    <property type="molecule type" value="Genomic_DNA"/>
</dbReference>
<gene>
    <name evidence="1" type="ORF">QBC33DRAFT_58102</name>
</gene>
<evidence type="ECO:0000313" key="2">
    <source>
        <dbReference type="Proteomes" id="UP001244011"/>
    </source>
</evidence>